<dbReference type="Gene3D" id="3.40.50.300">
    <property type="entry name" value="P-loop containing nucleotide triphosphate hydrolases"/>
    <property type="match status" value="1"/>
</dbReference>
<evidence type="ECO:0000256" key="3">
    <source>
        <dbReference type="SAM" id="MobiDB-lite"/>
    </source>
</evidence>
<gene>
    <name evidence="6" type="ORF">Rsub_08237</name>
</gene>
<feature type="region of interest" description="Disordered" evidence="3">
    <location>
        <begin position="594"/>
        <end position="626"/>
    </location>
</feature>
<dbReference type="PROSITE" id="PS50936">
    <property type="entry name" value="ENGC_GTPASE"/>
    <property type="match status" value="1"/>
</dbReference>
<organism evidence="6 7">
    <name type="scientific">Raphidocelis subcapitata</name>
    <dbReference type="NCBI Taxonomy" id="307507"/>
    <lineage>
        <taxon>Eukaryota</taxon>
        <taxon>Viridiplantae</taxon>
        <taxon>Chlorophyta</taxon>
        <taxon>core chlorophytes</taxon>
        <taxon>Chlorophyceae</taxon>
        <taxon>CS clade</taxon>
        <taxon>Sphaeropleales</taxon>
        <taxon>Selenastraceae</taxon>
        <taxon>Raphidocelis</taxon>
    </lineage>
</organism>
<keyword evidence="1" id="KW-0547">Nucleotide-binding</keyword>
<protein>
    <recommendedName>
        <fullName evidence="8">Ribosome biogenesis GTPase</fullName>
    </recommendedName>
</protein>
<evidence type="ECO:0008006" key="8">
    <source>
        <dbReference type="Google" id="ProtNLM"/>
    </source>
</evidence>
<dbReference type="GO" id="GO:0005525">
    <property type="term" value="F:GTP binding"/>
    <property type="evidence" value="ECO:0007669"/>
    <property type="project" value="UniProtKB-KW"/>
</dbReference>
<feature type="compositionally biased region" description="Low complexity" evidence="3">
    <location>
        <begin position="130"/>
        <end position="141"/>
    </location>
</feature>
<comment type="caution">
    <text evidence="6">The sequence shown here is derived from an EMBL/GenBank/DDBJ whole genome shotgun (WGS) entry which is preliminary data.</text>
</comment>
<evidence type="ECO:0000256" key="2">
    <source>
        <dbReference type="ARBA" id="ARBA00023134"/>
    </source>
</evidence>
<feature type="domain" description="CP-type G" evidence="5">
    <location>
        <begin position="247"/>
        <end position="485"/>
    </location>
</feature>
<dbReference type="EMBL" id="BDRX01000070">
    <property type="protein sequence ID" value="GBF95801.1"/>
    <property type="molecule type" value="Genomic_DNA"/>
</dbReference>
<evidence type="ECO:0000313" key="6">
    <source>
        <dbReference type="EMBL" id="GBF95801.1"/>
    </source>
</evidence>
<proteinExistence type="inferred from homology"/>
<feature type="region of interest" description="Disordered" evidence="3">
    <location>
        <begin position="130"/>
        <end position="195"/>
    </location>
</feature>
<evidence type="ECO:0000256" key="1">
    <source>
        <dbReference type="ARBA" id="ARBA00022741"/>
    </source>
</evidence>
<dbReference type="InterPro" id="IPR030378">
    <property type="entry name" value="G_CP_dom"/>
</dbReference>
<dbReference type="STRING" id="307507.A0A2V0P7F4"/>
<feature type="compositionally biased region" description="Low complexity" evidence="3">
    <location>
        <begin position="155"/>
        <end position="195"/>
    </location>
</feature>
<feature type="compositionally biased region" description="Gly residues" evidence="3">
    <location>
        <begin position="142"/>
        <end position="154"/>
    </location>
</feature>
<dbReference type="HAMAP" id="MF_01820">
    <property type="entry name" value="GTPase_RsgA"/>
    <property type="match status" value="1"/>
</dbReference>
<dbReference type="Pfam" id="PF03193">
    <property type="entry name" value="RsgA_GTPase"/>
    <property type="match status" value="2"/>
</dbReference>
<evidence type="ECO:0000259" key="5">
    <source>
        <dbReference type="PROSITE" id="PS51721"/>
    </source>
</evidence>
<dbReference type="InterPro" id="IPR004881">
    <property type="entry name" value="Ribosome_biogen_GTPase_RsgA"/>
</dbReference>
<reference evidence="6 7" key="1">
    <citation type="journal article" date="2018" name="Sci. Rep.">
        <title>Raphidocelis subcapitata (=Pseudokirchneriella subcapitata) provides an insight into genome evolution and environmental adaptations in the Sphaeropleales.</title>
        <authorList>
            <person name="Suzuki S."/>
            <person name="Yamaguchi H."/>
            <person name="Nakajima N."/>
            <person name="Kawachi M."/>
        </authorList>
    </citation>
    <scope>NUCLEOTIDE SEQUENCE [LARGE SCALE GENOMIC DNA]</scope>
    <source>
        <strain evidence="6 7">NIES-35</strain>
    </source>
</reference>
<feature type="region of interest" description="Disordered" evidence="3">
    <location>
        <begin position="368"/>
        <end position="443"/>
    </location>
</feature>
<keyword evidence="7" id="KW-1185">Reference proteome</keyword>
<evidence type="ECO:0000259" key="4">
    <source>
        <dbReference type="PROSITE" id="PS50936"/>
    </source>
</evidence>
<dbReference type="Proteomes" id="UP000247498">
    <property type="component" value="Unassembled WGS sequence"/>
</dbReference>
<dbReference type="InterPro" id="IPR010914">
    <property type="entry name" value="RsgA_GTPase_dom"/>
</dbReference>
<evidence type="ECO:0000313" key="7">
    <source>
        <dbReference type="Proteomes" id="UP000247498"/>
    </source>
</evidence>
<dbReference type="OrthoDB" id="442158at2759"/>
<accession>A0A2V0P7F4</accession>
<dbReference type="InterPro" id="IPR027417">
    <property type="entry name" value="P-loop_NTPase"/>
</dbReference>
<dbReference type="AlphaFoldDB" id="A0A2V0P7F4"/>
<feature type="compositionally biased region" description="Low complexity" evidence="3">
    <location>
        <begin position="419"/>
        <end position="438"/>
    </location>
</feature>
<feature type="domain" description="EngC GTPase" evidence="4">
    <location>
        <begin position="256"/>
        <end position="407"/>
    </location>
</feature>
<dbReference type="Gene3D" id="1.10.40.50">
    <property type="entry name" value="Probable gtpase engc, domain 3"/>
    <property type="match status" value="1"/>
</dbReference>
<dbReference type="NCBIfam" id="TIGR00157">
    <property type="entry name" value="ribosome small subunit-dependent GTPase A"/>
    <property type="match status" value="1"/>
</dbReference>
<dbReference type="PANTHER" id="PTHR32120">
    <property type="entry name" value="SMALL RIBOSOMAL SUBUNIT BIOGENESIS GTPASE RSGA"/>
    <property type="match status" value="1"/>
</dbReference>
<sequence length="626" mass="62580">MLRGCCCSSGAGAGGTRAAAAAAATTRALPPLLPSAAAAAAAVPRQRLRLLAVPAPGVSGLLLPPPGRGPRAGWACALHAMTGGAAAAAAAGARRAEWSAYPTTATGRVMAAEANYVRVDVQRLGADPEASIAPASSSSSGGSSGGSGGSGGSGSAAAASASTSTSGAVGASSQQQQQQQQKQQQQGPPDAAAQPELRAPPRAQLLCTVRALLKKVQQRVLVGDVVSVGSIDWGEGRGVVEAVAPRRSELVDPAVANVDHAVLLFGLTQPPFEEMQVSRFLVSIEAAGLPLTLALNKADLVDEAEVEARVAQCAEWGYKAVAISCASGRGLADLAAALAGKTSVVAGPSGAGKSSLINALRMGRHKEGGEACAAGPGGEDELRGVRWATGSGGGGSGGLDEEEEGEGECAEEEEGAGPGPSAGAEAAAAPEADPAAGPSGRGGGFLAVGDVSARSGRGRHTTRTVRLIPLPGGGLMADTPGFGLPTLDRVASADLGELFPEFRAARRAAPGGGCRFVDCAHVAEPGCAVSGVGLERYPHYLKFLAELKARGGGGAREDYDVRVMQLAKKQREGAVKLMTGRGGAARLEARLESKRHRVTSRKAAKQSLQRAAVEGEDADGGGGPVM</sequence>
<dbReference type="SUPFAM" id="SSF52540">
    <property type="entry name" value="P-loop containing nucleoside triphosphate hydrolases"/>
    <property type="match status" value="2"/>
</dbReference>
<feature type="compositionally biased region" description="Acidic residues" evidence="3">
    <location>
        <begin position="399"/>
        <end position="415"/>
    </location>
</feature>
<name>A0A2V0P7F4_9CHLO</name>
<dbReference type="CDD" id="cd01854">
    <property type="entry name" value="YjeQ_EngC"/>
    <property type="match status" value="1"/>
</dbReference>
<dbReference type="PROSITE" id="PS51721">
    <property type="entry name" value="G_CP"/>
    <property type="match status" value="1"/>
</dbReference>
<dbReference type="FunCoup" id="A0A2V0P7F4">
    <property type="interactions" value="227"/>
</dbReference>
<dbReference type="GO" id="GO:0003924">
    <property type="term" value="F:GTPase activity"/>
    <property type="evidence" value="ECO:0007669"/>
    <property type="project" value="InterPro"/>
</dbReference>
<dbReference type="InParanoid" id="A0A2V0P7F4"/>
<dbReference type="PANTHER" id="PTHR32120:SF11">
    <property type="entry name" value="SMALL RIBOSOMAL SUBUNIT BIOGENESIS GTPASE RSGA 1, MITOCHONDRIAL-RELATED"/>
    <property type="match status" value="1"/>
</dbReference>
<feature type="compositionally biased region" description="Basic residues" evidence="3">
    <location>
        <begin position="594"/>
        <end position="604"/>
    </location>
</feature>
<keyword evidence="2" id="KW-0342">GTP-binding</keyword>